<comment type="caution">
    <text evidence="1">The sequence shown here is derived from an EMBL/GenBank/DDBJ whole genome shotgun (WGS) entry which is preliminary data.</text>
</comment>
<accession>A0A6L7A9U3</accession>
<dbReference type="AlphaFoldDB" id="A0A6L7A9U3"/>
<evidence type="ECO:0000313" key="1">
    <source>
        <dbReference type="EMBL" id="MWN21170.1"/>
    </source>
</evidence>
<protein>
    <submittedName>
        <fullName evidence="1">Uncharacterized protein</fullName>
    </submittedName>
</protein>
<proteinExistence type="predicted"/>
<sequence>MLFTGVGVVSASISHPAPSPLIDIWSHGTSGNYGWSNYYIQTSNYGSQSAVRNIYGITLDATKNNYGWANSAANKSWYDVRIDAFWNYYRF</sequence>
<dbReference type="Proteomes" id="UP000478636">
    <property type="component" value="Unassembled WGS sequence"/>
</dbReference>
<dbReference type="EMBL" id="WSZI01000013">
    <property type="protein sequence ID" value="MWN21170.1"/>
    <property type="molecule type" value="Genomic_DNA"/>
</dbReference>
<reference evidence="1 2" key="1">
    <citation type="submission" date="2019-12" db="EMBL/GenBank/DDBJ databases">
        <title>Complete genome sequence of Leuconostoc lactis strain AVN1 provides insights into metabolic potential.</title>
        <authorList>
            <person name="Besrour N."/>
            <person name="Najjari A."/>
            <person name="Fhoula I."/>
            <person name="Jaballah S."/>
            <person name="Klibi N."/>
            <person name="Ouzari H.I."/>
        </authorList>
    </citation>
    <scope>NUCLEOTIDE SEQUENCE [LARGE SCALE GENOMIC DNA]</scope>
    <source>
        <strain evidence="1 2">AVN1</strain>
    </source>
</reference>
<gene>
    <name evidence="1" type="ORF">GQS40_05735</name>
</gene>
<evidence type="ECO:0000313" key="2">
    <source>
        <dbReference type="Proteomes" id="UP000478636"/>
    </source>
</evidence>
<organism evidence="1 2">
    <name type="scientific">Leuconostoc lactis</name>
    <dbReference type="NCBI Taxonomy" id="1246"/>
    <lineage>
        <taxon>Bacteria</taxon>
        <taxon>Bacillati</taxon>
        <taxon>Bacillota</taxon>
        <taxon>Bacilli</taxon>
        <taxon>Lactobacillales</taxon>
        <taxon>Lactobacillaceae</taxon>
        <taxon>Leuconostoc</taxon>
    </lineage>
</organism>
<name>A0A6L7A9U3_LEULA</name>